<geneLocation type="plasmid" evidence="1 2">
    <name>pUW774mp</name>
</geneLocation>
<protein>
    <submittedName>
        <fullName evidence="1">Integrase</fullName>
    </submittedName>
</protein>
<sequence length="73" mass="8113">MLFVVVFEPDGILGRIRRQLAAFARRRQREDLALLFEIAATERTRQGRVADHAIDVEGAADKANEVEAHALAA</sequence>
<evidence type="ECO:0000313" key="2">
    <source>
        <dbReference type="Proteomes" id="UP000593970"/>
    </source>
</evidence>
<dbReference type="EMBL" id="CP051170">
    <property type="protein sequence ID" value="QOK99745.1"/>
    <property type="molecule type" value="Genomic_DNA"/>
</dbReference>
<gene>
    <name evidence="1" type="ORF">HF909_18470</name>
</gene>
<organism evidence="1 2">
    <name type="scientific">Ralstonia solanacearum</name>
    <name type="common">Pseudomonas solanacearum</name>
    <dbReference type="NCBI Taxonomy" id="305"/>
    <lineage>
        <taxon>Bacteria</taxon>
        <taxon>Pseudomonadati</taxon>
        <taxon>Pseudomonadota</taxon>
        <taxon>Betaproteobacteria</taxon>
        <taxon>Burkholderiales</taxon>
        <taxon>Burkholderiaceae</taxon>
        <taxon>Ralstonia</taxon>
        <taxon>Ralstonia solanacearum species complex</taxon>
    </lineage>
</organism>
<keyword evidence="1" id="KW-0614">Plasmid</keyword>
<accession>A0AA92K7H2</accession>
<evidence type="ECO:0000313" key="1">
    <source>
        <dbReference type="EMBL" id="QOK99745.1"/>
    </source>
</evidence>
<proteinExistence type="predicted"/>
<dbReference type="AlphaFoldDB" id="A0AA92K7H2"/>
<name>A0AA92K7H2_RALSL</name>
<reference evidence="2" key="1">
    <citation type="submission" date="2020-04" db="EMBL/GenBank/DDBJ databases">
        <title>Ralstonia solanacearum UW576, UW763, UW773, and UW774.</title>
        <authorList>
            <person name="Steidl O."/>
            <person name="Truchon A."/>
            <person name="Allen C."/>
        </authorList>
    </citation>
    <scope>NUCLEOTIDE SEQUENCE [LARGE SCALE GENOMIC DNA]</scope>
    <source>
        <strain evidence="2">UW774</strain>
        <plasmid evidence="2">pUW774mp</plasmid>
    </source>
</reference>
<dbReference type="Proteomes" id="UP000593970">
    <property type="component" value="Plasmid pUW774mp"/>
</dbReference>